<evidence type="ECO:0000259" key="5">
    <source>
        <dbReference type="PROSITE" id="PS51352"/>
    </source>
</evidence>
<dbReference type="InterPro" id="IPR036249">
    <property type="entry name" value="Thioredoxin-like_sf"/>
</dbReference>
<dbReference type="SUPFAM" id="SSF52833">
    <property type="entry name" value="Thioredoxin-like"/>
    <property type="match status" value="1"/>
</dbReference>
<dbReference type="Pfam" id="PF00085">
    <property type="entry name" value="Thioredoxin"/>
    <property type="match status" value="1"/>
</dbReference>
<dbReference type="AlphaFoldDB" id="A0A383UZ00"/>
<dbReference type="CDD" id="cd02947">
    <property type="entry name" value="TRX_family"/>
    <property type="match status" value="1"/>
</dbReference>
<dbReference type="Proteomes" id="UP000275772">
    <property type="component" value="Unassembled WGS sequence"/>
</dbReference>
<evidence type="ECO:0000313" key="7">
    <source>
        <dbReference type="Proteomes" id="UP000275772"/>
    </source>
</evidence>
<dbReference type="VEuPathDB" id="FungiDB:BLGHR1_16397"/>
<reference evidence="6 7" key="1">
    <citation type="submission" date="2017-11" db="EMBL/GenBank/DDBJ databases">
        <authorList>
            <person name="Kracher B."/>
        </authorList>
    </citation>
    <scope>NUCLEOTIDE SEQUENCE [LARGE SCALE GENOMIC DNA]</scope>
    <source>
        <strain evidence="6 7">RACE1</strain>
    </source>
</reference>
<name>A0A383UZ00_BLUHO</name>
<dbReference type="PIRSF" id="PIRSF000077">
    <property type="entry name" value="Thioredoxin"/>
    <property type="match status" value="1"/>
</dbReference>
<evidence type="ECO:0000256" key="3">
    <source>
        <dbReference type="PIRNR" id="PIRNR000077"/>
    </source>
</evidence>
<sequence length="106" mass="11882">MVIHTITSLDGYRELVRNHERVVVQFTADWCGPCKTIAPKLQELSEEFKNIHFTSANVDHSLDLCAEFNIKSIPSFIAVKNGNKNGHIVGGSYSSLRQIIEDLARP</sequence>
<evidence type="ECO:0000256" key="4">
    <source>
        <dbReference type="PIRSR" id="PIRSR000077-4"/>
    </source>
</evidence>
<dbReference type="GO" id="GO:0015035">
    <property type="term" value="F:protein-disulfide reductase activity"/>
    <property type="evidence" value="ECO:0007669"/>
    <property type="project" value="InterPro"/>
</dbReference>
<keyword evidence="4" id="KW-0676">Redox-active center</keyword>
<dbReference type="InterPro" id="IPR017937">
    <property type="entry name" value="Thioredoxin_CS"/>
</dbReference>
<dbReference type="EMBL" id="UNSH01000081">
    <property type="protein sequence ID" value="SZF05594.1"/>
    <property type="molecule type" value="Genomic_DNA"/>
</dbReference>
<proteinExistence type="inferred from homology"/>
<feature type="disulfide bond" description="Redox-active" evidence="4">
    <location>
        <begin position="31"/>
        <end position="34"/>
    </location>
</feature>
<dbReference type="PANTHER" id="PTHR46115">
    <property type="entry name" value="THIOREDOXIN-LIKE PROTEIN 1"/>
    <property type="match status" value="1"/>
</dbReference>
<dbReference type="Gene3D" id="3.40.30.10">
    <property type="entry name" value="Glutaredoxin"/>
    <property type="match status" value="1"/>
</dbReference>
<dbReference type="PROSITE" id="PS51352">
    <property type="entry name" value="THIOREDOXIN_2"/>
    <property type="match status" value="1"/>
</dbReference>
<dbReference type="InterPro" id="IPR005746">
    <property type="entry name" value="Thioredoxin"/>
</dbReference>
<evidence type="ECO:0000256" key="1">
    <source>
        <dbReference type="ARBA" id="ARBA00008987"/>
    </source>
</evidence>
<evidence type="ECO:0000256" key="2">
    <source>
        <dbReference type="ARBA" id="ARBA00023157"/>
    </source>
</evidence>
<dbReference type="InterPro" id="IPR013766">
    <property type="entry name" value="Thioredoxin_domain"/>
</dbReference>
<dbReference type="PROSITE" id="PS00194">
    <property type="entry name" value="THIOREDOXIN_1"/>
    <property type="match status" value="1"/>
</dbReference>
<feature type="domain" description="Thioredoxin" evidence="5">
    <location>
        <begin position="1"/>
        <end position="105"/>
    </location>
</feature>
<keyword evidence="2 4" id="KW-1015">Disulfide bond</keyword>
<dbReference type="PRINTS" id="PR00421">
    <property type="entry name" value="THIOREDOXIN"/>
</dbReference>
<protein>
    <recommendedName>
        <fullName evidence="3">Thioredoxin</fullName>
    </recommendedName>
</protein>
<gene>
    <name evidence="6" type="ORF">BLGHR1_16397</name>
</gene>
<organism evidence="6 7">
    <name type="scientific">Blumeria hordei</name>
    <name type="common">Barley powdery mildew</name>
    <name type="synonym">Blumeria graminis f. sp. hordei</name>
    <dbReference type="NCBI Taxonomy" id="2867405"/>
    <lineage>
        <taxon>Eukaryota</taxon>
        <taxon>Fungi</taxon>
        <taxon>Dikarya</taxon>
        <taxon>Ascomycota</taxon>
        <taxon>Pezizomycotina</taxon>
        <taxon>Leotiomycetes</taxon>
        <taxon>Erysiphales</taxon>
        <taxon>Erysiphaceae</taxon>
        <taxon>Blumeria</taxon>
    </lineage>
</organism>
<evidence type="ECO:0000313" key="6">
    <source>
        <dbReference type="EMBL" id="SZF05594.1"/>
    </source>
</evidence>
<comment type="similarity">
    <text evidence="1 3">Belongs to the thioredoxin family.</text>
</comment>
<accession>A0A383UZ00</accession>